<evidence type="ECO:0000256" key="9">
    <source>
        <dbReference type="RuleBase" id="RU004395"/>
    </source>
</evidence>
<evidence type="ECO:0000256" key="1">
    <source>
        <dbReference type="ARBA" id="ARBA00000200"/>
    </source>
</evidence>
<organism evidence="11 12">
    <name type="scientific">Candidatus Desulfatibia vada</name>
    <dbReference type="NCBI Taxonomy" id="2841696"/>
    <lineage>
        <taxon>Bacteria</taxon>
        <taxon>Pseudomonadati</taxon>
        <taxon>Thermodesulfobacteriota</taxon>
        <taxon>Desulfobacteria</taxon>
        <taxon>Desulfobacterales</taxon>
        <taxon>Desulfobacterales incertae sedis</taxon>
        <taxon>Candidatus Desulfatibia</taxon>
    </lineage>
</organism>
<dbReference type="NCBIfam" id="TIGR00151">
    <property type="entry name" value="ispF"/>
    <property type="match status" value="1"/>
</dbReference>
<feature type="binding site" evidence="8">
    <location>
        <position position="42"/>
    </location>
    <ligand>
        <name>a divalent metal cation</name>
        <dbReference type="ChEBI" id="CHEBI:60240"/>
    </ligand>
</feature>
<feature type="binding site" evidence="8">
    <location>
        <begin position="56"/>
        <end position="58"/>
    </location>
    <ligand>
        <name>4-CDP-2-C-methyl-D-erythritol 2-phosphate</name>
        <dbReference type="ChEBI" id="CHEBI:57919"/>
    </ligand>
</feature>
<evidence type="ECO:0000256" key="8">
    <source>
        <dbReference type="HAMAP-Rule" id="MF_00107"/>
    </source>
</evidence>
<dbReference type="HAMAP" id="MF_00107">
    <property type="entry name" value="IspF"/>
    <property type="match status" value="1"/>
</dbReference>
<dbReference type="InterPro" id="IPR003526">
    <property type="entry name" value="MECDP_synthase"/>
</dbReference>
<dbReference type="Proteomes" id="UP000605201">
    <property type="component" value="Unassembled WGS sequence"/>
</dbReference>
<accession>A0A8J6P304</accession>
<keyword evidence="6 8" id="KW-0414">Isoprene biosynthesis</keyword>
<evidence type="ECO:0000259" key="10">
    <source>
        <dbReference type="Pfam" id="PF02542"/>
    </source>
</evidence>
<dbReference type="CDD" id="cd00554">
    <property type="entry name" value="MECDP_synthase"/>
    <property type="match status" value="1"/>
</dbReference>
<dbReference type="PROSITE" id="PS01350">
    <property type="entry name" value="ISPF"/>
    <property type="match status" value="1"/>
</dbReference>
<sequence>MRIGMGYDIHRLVAGRKLVLGGVVIPFEKGLWGHSDADVLVHAVIDALLGAAGLGDIGQRFPDTDPEFKDISSLKLLSKTYEMISSKGLTVQNIDITIFAEAPKLLRYKTKMQKNIAQAIEIEQDRVNVKAKTFEGLGMVGKGEGMAAQCVALLK</sequence>
<dbReference type="PANTHER" id="PTHR43181:SF1">
    <property type="entry name" value="2-C-METHYL-D-ERYTHRITOL 2,4-CYCLODIPHOSPHATE SYNTHASE, CHLOROPLASTIC"/>
    <property type="match status" value="1"/>
</dbReference>
<name>A0A8J6P304_9BACT</name>
<feature type="binding site" evidence="8">
    <location>
        <begin position="34"/>
        <end position="35"/>
    </location>
    <ligand>
        <name>4-CDP-2-C-methyl-D-erythritol 2-phosphate</name>
        <dbReference type="ChEBI" id="CHEBI:57919"/>
    </ligand>
</feature>
<feature type="binding site" evidence="8">
    <location>
        <position position="142"/>
    </location>
    <ligand>
        <name>4-CDP-2-C-methyl-D-erythritol 2-phosphate</name>
        <dbReference type="ChEBI" id="CHEBI:57919"/>
    </ligand>
</feature>
<dbReference type="FunFam" id="3.30.1330.50:FF:000001">
    <property type="entry name" value="2-C-methyl-D-erythritol 2,4-cyclodiphosphate synthase"/>
    <property type="match status" value="1"/>
</dbReference>
<feature type="binding site" evidence="8">
    <location>
        <position position="10"/>
    </location>
    <ligand>
        <name>a divalent metal cation</name>
        <dbReference type="ChEBI" id="CHEBI:60240"/>
    </ligand>
</feature>
<evidence type="ECO:0000313" key="12">
    <source>
        <dbReference type="Proteomes" id="UP000605201"/>
    </source>
</evidence>
<dbReference type="AlphaFoldDB" id="A0A8J6P304"/>
<dbReference type="GO" id="GO:0008685">
    <property type="term" value="F:2-C-methyl-D-erythritol 2,4-cyclodiphosphate synthase activity"/>
    <property type="evidence" value="ECO:0007669"/>
    <property type="project" value="UniProtKB-UniRule"/>
</dbReference>
<dbReference type="Gene3D" id="3.30.1330.50">
    <property type="entry name" value="2-C-methyl-D-erythritol 2,4-cyclodiphosphate synthase"/>
    <property type="match status" value="1"/>
</dbReference>
<evidence type="ECO:0000256" key="5">
    <source>
        <dbReference type="ARBA" id="ARBA00022723"/>
    </source>
</evidence>
<comment type="caution">
    <text evidence="8">Lacks conserved residue(s) required for the propagation of feature annotation.</text>
</comment>
<proteinExistence type="inferred from homology"/>
<dbReference type="GO" id="GO:0046872">
    <property type="term" value="F:metal ion binding"/>
    <property type="evidence" value="ECO:0007669"/>
    <property type="project" value="UniProtKB-KW"/>
</dbReference>
<dbReference type="EC" id="4.6.1.12" evidence="4 8"/>
<comment type="subunit">
    <text evidence="8">Homotrimer.</text>
</comment>
<dbReference type="GO" id="GO:0019288">
    <property type="term" value="P:isopentenyl diphosphate biosynthetic process, methylerythritol 4-phosphate pathway"/>
    <property type="evidence" value="ECO:0007669"/>
    <property type="project" value="UniProtKB-UniRule"/>
</dbReference>
<dbReference type="InterPro" id="IPR036571">
    <property type="entry name" value="MECDP_synthase_sf"/>
</dbReference>
<dbReference type="InterPro" id="IPR020555">
    <property type="entry name" value="MECDP_synthase_CS"/>
</dbReference>
<dbReference type="SUPFAM" id="SSF69765">
    <property type="entry name" value="IpsF-like"/>
    <property type="match status" value="1"/>
</dbReference>
<evidence type="ECO:0000256" key="7">
    <source>
        <dbReference type="ARBA" id="ARBA00023239"/>
    </source>
</evidence>
<keyword evidence="7 8" id="KW-0456">Lyase</keyword>
<comment type="cofactor">
    <cofactor evidence="8">
        <name>a divalent metal cation</name>
        <dbReference type="ChEBI" id="CHEBI:60240"/>
    </cofactor>
    <text evidence="8">Binds 1 divalent metal cation per subunit.</text>
</comment>
<evidence type="ECO:0000256" key="4">
    <source>
        <dbReference type="ARBA" id="ARBA00012579"/>
    </source>
</evidence>
<evidence type="ECO:0000256" key="2">
    <source>
        <dbReference type="ARBA" id="ARBA00004709"/>
    </source>
</evidence>
<feature type="binding site" evidence="8">
    <location>
        <begin position="61"/>
        <end position="65"/>
    </location>
    <ligand>
        <name>4-CDP-2-C-methyl-D-erythritol 2-phosphate</name>
        <dbReference type="ChEBI" id="CHEBI:57919"/>
    </ligand>
</feature>
<feature type="binding site" evidence="8">
    <location>
        <position position="8"/>
    </location>
    <ligand>
        <name>a divalent metal cation</name>
        <dbReference type="ChEBI" id="CHEBI:60240"/>
    </ligand>
</feature>
<feature type="domain" description="2-C-methyl-D-erythritol 2,4-cyclodiphosphate synthase" evidence="10">
    <location>
        <begin position="1"/>
        <end position="154"/>
    </location>
</feature>
<dbReference type="GO" id="GO:0016114">
    <property type="term" value="P:terpenoid biosynthetic process"/>
    <property type="evidence" value="ECO:0007669"/>
    <property type="project" value="InterPro"/>
</dbReference>
<protein>
    <recommendedName>
        <fullName evidence="4 8">2-C-methyl-D-erythritol 2,4-cyclodiphosphate synthase</fullName>
        <shortName evidence="8">MECDP-synthase</shortName>
        <shortName evidence="8">MECPP-synthase</shortName>
        <shortName evidence="8">MECPS</shortName>
        <ecNumber evidence="4 8">4.6.1.12</ecNumber>
    </recommendedName>
</protein>
<reference evidence="11 12" key="1">
    <citation type="submission" date="2020-08" db="EMBL/GenBank/DDBJ databases">
        <title>Bridging the membrane lipid divide: bacteria of the FCB group superphylum have the potential to synthesize archaeal ether lipids.</title>
        <authorList>
            <person name="Villanueva L."/>
            <person name="Von Meijenfeldt F.A.B."/>
            <person name="Westbye A.B."/>
            <person name="Yadav S."/>
            <person name="Hopmans E.C."/>
            <person name="Dutilh B.E."/>
            <person name="Sinninghe Damste J.S."/>
        </authorList>
    </citation>
    <scope>NUCLEOTIDE SEQUENCE [LARGE SCALE GENOMIC DNA]</scope>
    <source>
        <strain evidence="11">NIOZ-UU17</strain>
    </source>
</reference>
<dbReference type="EMBL" id="JACNIG010000309">
    <property type="protein sequence ID" value="MBC8433563.1"/>
    <property type="molecule type" value="Genomic_DNA"/>
</dbReference>
<comment type="caution">
    <text evidence="11">The sequence shown here is derived from an EMBL/GenBank/DDBJ whole genome shotgun (WGS) entry which is preliminary data.</text>
</comment>
<gene>
    <name evidence="8" type="primary">ispF</name>
    <name evidence="11" type="ORF">H8D96_16775</name>
</gene>
<comment type="pathway">
    <text evidence="2 8">Isoprenoid biosynthesis; isopentenyl diphosphate biosynthesis via DXP pathway; isopentenyl diphosphate from 1-deoxy-D-xylulose 5-phosphate: step 4/6.</text>
</comment>
<comment type="function">
    <text evidence="8">Involved in the biosynthesis of isopentenyl diphosphate (IPP) and dimethylallyl diphosphate (DMAPP), two major building blocks of isoprenoid compounds. Catalyzes the conversion of 4-diphosphocytidyl-2-C-methyl-D-erythritol 2-phosphate (CDP-ME2P) to 2-C-methyl-D-erythritol 2,4-cyclodiphosphate (ME-CPP) with a corresponding release of cytidine 5-monophosphate (CMP).</text>
</comment>
<feature type="site" description="Transition state stabilizer" evidence="8">
    <location>
        <position position="133"/>
    </location>
</feature>
<feature type="binding site" evidence="8">
    <location>
        <begin position="8"/>
        <end position="10"/>
    </location>
    <ligand>
        <name>4-CDP-2-C-methyl-D-erythritol 2-phosphate</name>
        <dbReference type="ChEBI" id="CHEBI:57919"/>
    </ligand>
</feature>
<evidence type="ECO:0000313" key="11">
    <source>
        <dbReference type="EMBL" id="MBC8433563.1"/>
    </source>
</evidence>
<evidence type="ECO:0000256" key="6">
    <source>
        <dbReference type="ARBA" id="ARBA00023229"/>
    </source>
</evidence>
<keyword evidence="5 8" id="KW-0479">Metal-binding</keyword>
<dbReference type="Pfam" id="PF02542">
    <property type="entry name" value="YgbB"/>
    <property type="match status" value="1"/>
</dbReference>
<dbReference type="PANTHER" id="PTHR43181">
    <property type="entry name" value="2-C-METHYL-D-ERYTHRITOL 2,4-CYCLODIPHOSPHATE SYNTHASE, CHLOROPLASTIC"/>
    <property type="match status" value="1"/>
</dbReference>
<dbReference type="UniPathway" id="UPA00056">
    <property type="reaction ID" value="UER00095"/>
</dbReference>
<evidence type="ECO:0000256" key="3">
    <source>
        <dbReference type="ARBA" id="ARBA00008480"/>
    </source>
</evidence>
<comment type="similarity">
    <text evidence="3 8 9">Belongs to the IspF family.</text>
</comment>
<feature type="site" description="Transition state stabilizer" evidence="8">
    <location>
        <position position="34"/>
    </location>
</feature>
<comment type="catalytic activity">
    <reaction evidence="1 8 9">
        <text>4-CDP-2-C-methyl-D-erythritol 2-phosphate = 2-C-methyl-D-erythritol 2,4-cyclic diphosphate + CMP</text>
        <dbReference type="Rhea" id="RHEA:23864"/>
        <dbReference type="ChEBI" id="CHEBI:57919"/>
        <dbReference type="ChEBI" id="CHEBI:58483"/>
        <dbReference type="ChEBI" id="CHEBI:60377"/>
        <dbReference type="EC" id="4.6.1.12"/>
    </reaction>
</comment>